<name>A0A0M2UU65_9BACT</name>
<feature type="repeat" description="TPR" evidence="2">
    <location>
        <begin position="703"/>
        <end position="736"/>
    </location>
</feature>
<dbReference type="Pfam" id="PF09699">
    <property type="entry name" value="Paired_CXXCH_1"/>
    <property type="match status" value="1"/>
</dbReference>
<evidence type="ECO:0000259" key="3">
    <source>
        <dbReference type="Pfam" id="PF09699"/>
    </source>
</evidence>
<keyword evidence="6" id="KW-1185">Reference proteome</keyword>
<evidence type="ECO:0000313" key="6">
    <source>
        <dbReference type="Proteomes" id="UP000034954"/>
    </source>
</evidence>
<dbReference type="PANTHER" id="PTHR35038">
    <property type="entry name" value="DISSIMILATORY SULFITE REDUCTASE SIRA"/>
    <property type="match status" value="1"/>
</dbReference>
<evidence type="ECO:0000259" key="4">
    <source>
        <dbReference type="Pfam" id="PF13435"/>
    </source>
</evidence>
<dbReference type="Proteomes" id="UP000034954">
    <property type="component" value="Unassembled WGS sequence"/>
</dbReference>
<evidence type="ECO:0000256" key="2">
    <source>
        <dbReference type="PROSITE-ProRule" id="PRU00339"/>
    </source>
</evidence>
<feature type="repeat" description="TPR" evidence="2">
    <location>
        <begin position="635"/>
        <end position="668"/>
    </location>
</feature>
<gene>
    <name evidence="5" type="ORF">BROFUL_02766</name>
</gene>
<dbReference type="Gene3D" id="1.10.1130.10">
    <property type="entry name" value="Flavocytochrome C3, Chain A"/>
    <property type="match status" value="2"/>
</dbReference>
<sequence>MRLFVFFPTVGRIVLLYKNLFSRQIYHNPLSSPCPPSEGDKGGGRGTCLWLRLSMIVCVSFLICIGCHKAQQNISTQEAIKAQYVGRETCKPCHENIYAQYTGSDHDLAMDFATDATALGDFNNASFNHLGITSKFYKRDGRYFVFTEGEGGAFQEFAIAYTFGVRPLQQYLVEFPKGRLQTLPLCWDTRPKEQGGQRWFHIYGNERIPPDDMLYWTKISQNWNYMCAECHSTNLKKNYDVASGRYNTTWSEIDVSCEACHGPGSRHVEWAEAEANGKDTQGYTDMGLSIRLKNDEDEEVTWIFDKKLATYKPSAPRRRHKEVEMCARCHSRRGVISEDYVHGKPLLDTHYPHVLEENLYYPDGQIRDEVYEYGSFLQSKMYQSGIVCTDCHDPHTTRRRKEGNELCYSCHQPEKYGSHEHHFHKLDSAGSQCVECHMPARTYMVVDPRRDHSFRVPRPDLSKKLGVPNACNDCHADKSTAWAAEHFAKWYGQPKSGMHYGEIFRDASRCTPGTDADLVHLVEDNQQSSMVRATAILQLRNYPNESSLKTLGKMLQDSNPLIRSAAVASLDVLPPKDRVHFLLPVLQDSVRLVRTLAARSIAAVPSDVLSNEAWQQSEVAIKEYEETQLLNADYPATLINLGNLYLERGEFDRAAATYKKAIEIEPAFVPGYINLADVCRLQNRDEEGRVILQNALEIAPESAPAHHAMGLLMIRAGNHKSALHHLRKAALLAPENAQYHYVYGIALNSLEMSGQAISVLKRALTRNPYDRDLLVSLATIHRDRGEFEKALRYAVGLCKNYPDNKNYQQLEQQLRALAARQGDKPGGKN</sequence>
<proteinExistence type="predicted"/>
<dbReference type="InterPro" id="IPR051829">
    <property type="entry name" value="Multiheme_Cytochr_ET"/>
</dbReference>
<dbReference type="PATRIC" id="fig|380242.3.peg.3422"/>
<feature type="domain" description="Doubled CXXCH motif" evidence="3">
    <location>
        <begin position="388"/>
        <end position="414"/>
    </location>
</feature>
<dbReference type="SUPFAM" id="SSF48452">
    <property type="entry name" value="TPR-like"/>
    <property type="match status" value="1"/>
</dbReference>
<protein>
    <submittedName>
        <fullName evidence="5">Heme protein</fullName>
    </submittedName>
</protein>
<accession>A0A0M2UU65</accession>
<dbReference type="Gene3D" id="1.25.10.10">
    <property type="entry name" value="Leucine-rich Repeat Variant"/>
    <property type="match status" value="1"/>
</dbReference>
<dbReference type="EMBL" id="LAQJ01000261">
    <property type="protein sequence ID" value="KKO18536.1"/>
    <property type="molecule type" value="Genomic_DNA"/>
</dbReference>
<organism evidence="5 6">
    <name type="scientific">Candidatus Brocadia fulgida</name>
    <dbReference type="NCBI Taxonomy" id="380242"/>
    <lineage>
        <taxon>Bacteria</taxon>
        <taxon>Pseudomonadati</taxon>
        <taxon>Planctomycetota</taxon>
        <taxon>Candidatus Brocadiia</taxon>
        <taxon>Candidatus Brocadiales</taxon>
        <taxon>Candidatus Brocadiaceae</taxon>
        <taxon>Candidatus Brocadia</taxon>
    </lineage>
</organism>
<dbReference type="Pfam" id="PF00515">
    <property type="entry name" value="TPR_1"/>
    <property type="match status" value="1"/>
</dbReference>
<keyword evidence="1" id="KW-0732">Signal</keyword>
<dbReference type="AlphaFoldDB" id="A0A0M2UU65"/>
<dbReference type="InterPro" id="IPR019734">
    <property type="entry name" value="TPR_rpt"/>
</dbReference>
<comment type="caution">
    <text evidence="5">The sequence shown here is derived from an EMBL/GenBank/DDBJ whole genome shotgun (WGS) entry which is preliminary data.</text>
</comment>
<dbReference type="Pfam" id="PF13432">
    <property type="entry name" value="TPR_16"/>
    <property type="match status" value="1"/>
</dbReference>
<evidence type="ECO:0000313" key="5">
    <source>
        <dbReference type="EMBL" id="KKO18536.1"/>
    </source>
</evidence>
<dbReference type="PROSITE" id="PS50005">
    <property type="entry name" value="TPR"/>
    <property type="match status" value="2"/>
</dbReference>
<reference evidence="5 6" key="1">
    <citation type="journal article" date="2013" name="BMC Microbiol.">
        <title>Identification of the type II cytochrome c maturation pathway in anammox bacteria by comparative genomics.</title>
        <authorList>
            <person name="Ferousi C."/>
            <person name="Speth D.R."/>
            <person name="Reimann J."/>
            <person name="Op den Camp H.J."/>
            <person name="Allen J.W."/>
            <person name="Keltjens J.T."/>
            <person name="Jetten M.S."/>
        </authorList>
    </citation>
    <scope>NUCLEOTIDE SEQUENCE [LARGE SCALE GENOMIC DNA]</scope>
    <source>
        <strain evidence="5">RU1</strain>
    </source>
</reference>
<dbReference type="Gene3D" id="1.25.40.10">
    <property type="entry name" value="Tetratricopeptide repeat domain"/>
    <property type="match status" value="2"/>
</dbReference>
<dbReference type="InterPro" id="IPR023155">
    <property type="entry name" value="Cyt_c-552/4"/>
</dbReference>
<dbReference type="InterPro" id="IPR036280">
    <property type="entry name" value="Multihaem_cyt_sf"/>
</dbReference>
<dbReference type="Pfam" id="PF13435">
    <property type="entry name" value="Cytochrome_C554"/>
    <property type="match status" value="1"/>
</dbReference>
<evidence type="ECO:0000256" key="1">
    <source>
        <dbReference type="ARBA" id="ARBA00022729"/>
    </source>
</evidence>
<dbReference type="InterPro" id="IPR011990">
    <property type="entry name" value="TPR-like_helical_dom_sf"/>
</dbReference>
<dbReference type="InterPro" id="IPR011989">
    <property type="entry name" value="ARM-like"/>
</dbReference>
<dbReference type="InterPro" id="IPR010177">
    <property type="entry name" value="Paired_CXXCH_1"/>
</dbReference>
<dbReference type="PANTHER" id="PTHR35038:SF8">
    <property type="entry name" value="C-TYPE POLYHEME CYTOCHROME OMCC"/>
    <property type="match status" value="1"/>
</dbReference>
<feature type="domain" description="Cytochrome c-552/4" evidence="4">
    <location>
        <begin position="223"/>
        <end position="262"/>
    </location>
</feature>
<dbReference type="SMART" id="SM00028">
    <property type="entry name" value="TPR"/>
    <property type="match status" value="5"/>
</dbReference>
<dbReference type="Pfam" id="PF13646">
    <property type="entry name" value="HEAT_2"/>
    <property type="match status" value="1"/>
</dbReference>
<dbReference type="PROSITE" id="PS50293">
    <property type="entry name" value="TPR_REGION"/>
    <property type="match status" value="1"/>
</dbReference>
<dbReference type="SUPFAM" id="SSF48695">
    <property type="entry name" value="Multiheme cytochromes"/>
    <property type="match status" value="1"/>
</dbReference>
<keyword evidence="2" id="KW-0802">TPR repeat</keyword>